<protein>
    <submittedName>
        <fullName evidence="2">Uncharacterized protein</fullName>
    </submittedName>
</protein>
<evidence type="ECO:0000313" key="3">
    <source>
        <dbReference type="Proteomes" id="UP000054937"/>
    </source>
</evidence>
<dbReference type="EMBL" id="LDAU01000084">
    <property type="protein sequence ID" value="KRX07348.1"/>
    <property type="molecule type" value="Genomic_DNA"/>
</dbReference>
<feature type="compositionally biased region" description="Polar residues" evidence="1">
    <location>
        <begin position="11"/>
        <end position="23"/>
    </location>
</feature>
<organism evidence="2 3">
    <name type="scientific">Pseudocohnilembus persalinus</name>
    <name type="common">Ciliate</name>
    <dbReference type="NCBI Taxonomy" id="266149"/>
    <lineage>
        <taxon>Eukaryota</taxon>
        <taxon>Sar</taxon>
        <taxon>Alveolata</taxon>
        <taxon>Ciliophora</taxon>
        <taxon>Intramacronucleata</taxon>
        <taxon>Oligohymenophorea</taxon>
        <taxon>Scuticociliatia</taxon>
        <taxon>Philasterida</taxon>
        <taxon>Pseudocohnilembidae</taxon>
        <taxon>Pseudocohnilembus</taxon>
    </lineage>
</organism>
<name>A0A0V0QYP4_PSEPJ</name>
<keyword evidence="3" id="KW-1185">Reference proteome</keyword>
<dbReference type="AlphaFoldDB" id="A0A0V0QYP4"/>
<sequence>MSQDIKRSPKSDNLTNQENQKLIQDNKDLKRRLEERDKHIKYLNSQISQLQKLFTRYEHKIYQMLKEQIDQQDPNQKNSISGKTKREIINLEYLRIQDELQMKNQGEGQLNLKPKINGNNPTLYMNKIQKMHQQQQEMRQKKYENFSRKNKNLQSNISEYNIDNQNQIDYKQNDEGGVENSSYHLFSLGQENNNAFISKVPVNKLVRLDTREIDNRKHVVTEKILSSNQFDE</sequence>
<dbReference type="Proteomes" id="UP000054937">
    <property type="component" value="Unassembled WGS sequence"/>
</dbReference>
<accession>A0A0V0QYP4</accession>
<feature type="compositionally biased region" description="Basic and acidic residues" evidence="1">
    <location>
        <begin position="1"/>
        <end position="10"/>
    </location>
</feature>
<proteinExistence type="predicted"/>
<feature type="region of interest" description="Disordered" evidence="1">
    <location>
        <begin position="1"/>
        <end position="29"/>
    </location>
</feature>
<gene>
    <name evidence="2" type="ORF">PPERSA_06963</name>
</gene>
<comment type="caution">
    <text evidence="2">The sequence shown here is derived from an EMBL/GenBank/DDBJ whole genome shotgun (WGS) entry which is preliminary data.</text>
</comment>
<dbReference type="InParanoid" id="A0A0V0QYP4"/>
<evidence type="ECO:0000256" key="1">
    <source>
        <dbReference type="SAM" id="MobiDB-lite"/>
    </source>
</evidence>
<reference evidence="2 3" key="1">
    <citation type="journal article" date="2015" name="Sci. Rep.">
        <title>Genome of the facultative scuticociliatosis pathogen Pseudocohnilembus persalinus provides insight into its virulence through horizontal gene transfer.</title>
        <authorList>
            <person name="Xiong J."/>
            <person name="Wang G."/>
            <person name="Cheng J."/>
            <person name="Tian M."/>
            <person name="Pan X."/>
            <person name="Warren A."/>
            <person name="Jiang C."/>
            <person name="Yuan D."/>
            <person name="Miao W."/>
        </authorList>
    </citation>
    <scope>NUCLEOTIDE SEQUENCE [LARGE SCALE GENOMIC DNA]</scope>
    <source>
        <strain evidence="2">36N120E</strain>
    </source>
</reference>
<evidence type="ECO:0000313" key="2">
    <source>
        <dbReference type="EMBL" id="KRX07348.1"/>
    </source>
</evidence>